<keyword evidence="3" id="KW-1185">Reference proteome</keyword>
<dbReference type="Proteomes" id="UP001107558">
    <property type="component" value="Chromosome 2"/>
</dbReference>
<gene>
    <name evidence="2" type="ORF">PVAND_006204</name>
</gene>
<dbReference type="InterPro" id="IPR051851">
    <property type="entry name" value="EFR3_Homologs"/>
</dbReference>
<keyword evidence="1" id="KW-1133">Transmembrane helix</keyword>
<protein>
    <submittedName>
        <fullName evidence="2">Uncharacterized protein</fullName>
    </submittedName>
</protein>
<dbReference type="OrthoDB" id="7765283at2759"/>
<evidence type="ECO:0000313" key="3">
    <source>
        <dbReference type="Proteomes" id="UP001107558"/>
    </source>
</evidence>
<accession>A0A9J6C3G7</accession>
<organism evidence="2 3">
    <name type="scientific">Polypedilum vanderplanki</name>
    <name type="common">Sleeping chironomid midge</name>
    <dbReference type="NCBI Taxonomy" id="319348"/>
    <lineage>
        <taxon>Eukaryota</taxon>
        <taxon>Metazoa</taxon>
        <taxon>Ecdysozoa</taxon>
        <taxon>Arthropoda</taxon>
        <taxon>Hexapoda</taxon>
        <taxon>Insecta</taxon>
        <taxon>Pterygota</taxon>
        <taxon>Neoptera</taxon>
        <taxon>Endopterygota</taxon>
        <taxon>Diptera</taxon>
        <taxon>Nematocera</taxon>
        <taxon>Chironomoidea</taxon>
        <taxon>Chironomidae</taxon>
        <taxon>Chironominae</taxon>
        <taxon>Polypedilum</taxon>
        <taxon>Polypedilum</taxon>
    </lineage>
</organism>
<dbReference type="AlphaFoldDB" id="A0A9J6C3G7"/>
<evidence type="ECO:0000313" key="2">
    <source>
        <dbReference type="EMBL" id="KAG5676363.1"/>
    </source>
</evidence>
<sequence length="532" mass="61842">MSQSKALTDIYAEMSRLKIHIGYEESSVNNSKSDLKIAAKSFKTIAKSIDRETAQNLLELKEIISCGLNLLQKTFLESHKNPSSLKHPGLKIRKYFCIILSLLIPEKTGQIIDIVLGYLRNGIILKSHEFLTMECLHCLSISNASCDLILEKIIDFIEEMIITNRTDEAMIACRALYMSVTDNYRELSATSLIRLLWLYHLSVETNNSNNKLSMFRTGFEITVKKIFQFMNSDELLLFVPKALTMTFDNEMRSKVALTDFGLTMQEAFLRLSNCDIERNLKPEILEFLLNAMNLKCEIKSFLACRYLTIFIDHLDNFKCFSTPKIFHEGSRYKITLSKETHEKIIEANHQFIMSSILSAIKLHGFRRENLNAIYSLICVMLTTMPSAITHVMIVDILMDLQSCMIDGKQVEFNSFNKNQIHAFIISVMTLICWTTRAKTMTKYIRNIVNIRHDIAPHLLPPLKEFYEYDQYHVLSYKPELFLDKWEIKYCLWNLFRIENLRPTTNEFQKKKSESKNSVFKFNLFSRKGKNSN</sequence>
<dbReference type="EMBL" id="JADBJN010000002">
    <property type="protein sequence ID" value="KAG5676363.1"/>
    <property type="molecule type" value="Genomic_DNA"/>
</dbReference>
<keyword evidence="1" id="KW-0812">Transmembrane</keyword>
<keyword evidence="1" id="KW-0472">Membrane</keyword>
<evidence type="ECO:0000256" key="1">
    <source>
        <dbReference type="SAM" id="Phobius"/>
    </source>
</evidence>
<dbReference type="PANTHER" id="PTHR12444:SF9">
    <property type="entry name" value="AGAP013133-PA"/>
    <property type="match status" value="1"/>
</dbReference>
<feature type="transmembrane region" description="Helical" evidence="1">
    <location>
        <begin position="418"/>
        <end position="435"/>
    </location>
</feature>
<proteinExistence type="predicted"/>
<reference evidence="2" key="1">
    <citation type="submission" date="2021-03" db="EMBL/GenBank/DDBJ databases">
        <title>Chromosome level genome of the anhydrobiotic midge Polypedilum vanderplanki.</title>
        <authorList>
            <person name="Yoshida Y."/>
            <person name="Kikawada T."/>
            <person name="Gusev O."/>
        </authorList>
    </citation>
    <scope>NUCLEOTIDE SEQUENCE</scope>
    <source>
        <strain evidence="2">NIAS01</strain>
        <tissue evidence="2">Whole body or cell culture</tissue>
    </source>
</reference>
<name>A0A9J6C3G7_POLVA</name>
<comment type="caution">
    <text evidence="2">The sequence shown here is derived from an EMBL/GenBank/DDBJ whole genome shotgun (WGS) entry which is preliminary data.</text>
</comment>
<dbReference type="GO" id="GO:0005886">
    <property type="term" value="C:plasma membrane"/>
    <property type="evidence" value="ECO:0007669"/>
    <property type="project" value="TreeGrafter"/>
</dbReference>
<dbReference type="PANTHER" id="PTHR12444">
    <property type="entry name" value="PROTEIN EFR3 HOMOLOG CMP44E"/>
    <property type="match status" value="1"/>
</dbReference>
<feature type="transmembrane region" description="Helical" evidence="1">
    <location>
        <begin position="372"/>
        <end position="398"/>
    </location>
</feature>
<dbReference type="GO" id="GO:0072659">
    <property type="term" value="P:protein localization to plasma membrane"/>
    <property type="evidence" value="ECO:0007669"/>
    <property type="project" value="TreeGrafter"/>
</dbReference>